<comment type="caution">
    <text evidence="1">The sequence shown here is derived from an EMBL/GenBank/DDBJ whole genome shotgun (WGS) entry which is preliminary data.</text>
</comment>
<sequence>MTWENGLRYTQGKNTRGQTYTINICCKLKDSLINRIDRKMLLPGKKKQGPMEEIGPCH</sequence>
<dbReference type="AlphaFoldDB" id="A0A645FAV2"/>
<reference evidence="1" key="1">
    <citation type="submission" date="2019-08" db="EMBL/GenBank/DDBJ databases">
        <authorList>
            <person name="Kucharzyk K."/>
            <person name="Murdoch R.W."/>
            <person name="Higgins S."/>
            <person name="Loffler F."/>
        </authorList>
    </citation>
    <scope>NUCLEOTIDE SEQUENCE</scope>
</reference>
<gene>
    <name evidence="1" type="ORF">SDC9_158801</name>
</gene>
<proteinExistence type="predicted"/>
<name>A0A645FAV2_9ZZZZ</name>
<protein>
    <submittedName>
        <fullName evidence="1">Uncharacterized protein</fullName>
    </submittedName>
</protein>
<evidence type="ECO:0000313" key="1">
    <source>
        <dbReference type="EMBL" id="MPN11498.1"/>
    </source>
</evidence>
<accession>A0A645FAV2</accession>
<dbReference type="EMBL" id="VSSQ01057717">
    <property type="protein sequence ID" value="MPN11498.1"/>
    <property type="molecule type" value="Genomic_DNA"/>
</dbReference>
<organism evidence="1">
    <name type="scientific">bioreactor metagenome</name>
    <dbReference type="NCBI Taxonomy" id="1076179"/>
    <lineage>
        <taxon>unclassified sequences</taxon>
        <taxon>metagenomes</taxon>
        <taxon>ecological metagenomes</taxon>
    </lineage>
</organism>